<evidence type="ECO:0000313" key="3">
    <source>
        <dbReference type="Proteomes" id="UP000285773"/>
    </source>
</evidence>
<reference evidence="2 3" key="1">
    <citation type="submission" date="2018-08" db="EMBL/GenBank/DDBJ databases">
        <title>A genome reference for cultivated species of the human gut microbiota.</title>
        <authorList>
            <person name="Zou Y."/>
            <person name="Xue W."/>
            <person name="Luo G."/>
        </authorList>
    </citation>
    <scope>NUCLEOTIDE SEQUENCE [LARGE SCALE GENOMIC DNA]</scope>
    <source>
        <strain evidence="2 3">AM33-3BH</strain>
    </source>
</reference>
<dbReference type="GO" id="GO:0005829">
    <property type="term" value="C:cytosol"/>
    <property type="evidence" value="ECO:0007669"/>
    <property type="project" value="TreeGrafter"/>
</dbReference>
<accession>A0A414CLR0</accession>
<dbReference type="EMBL" id="QSIO01000001">
    <property type="protein sequence ID" value="RHC95873.1"/>
    <property type="molecule type" value="Genomic_DNA"/>
</dbReference>
<dbReference type="PANTHER" id="PTHR30283">
    <property type="entry name" value="PEROXIDE STRESS RESPONSE PROTEIN YAAA"/>
    <property type="match status" value="1"/>
</dbReference>
<dbReference type="NCBIfam" id="NF002543">
    <property type="entry name" value="PRK02101.1-4"/>
    <property type="match status" value="1"/>
</dbReference>
<dbReference type="PANTHER" id="PTHR30283:SF4">
    <property type="entry name" value="PEROXIDE STRESS RESISTANCE PROTEIN YAAA"/>
    <property type="match status" value="1"/>
</dbReference>
<dbReference type="HAMAP" id="MF_00652">
    <property type="entry name" value="UPF0246"/>
    <property type="match status" value="1"/>
</dbReference>
<gene>
    <name evidence="2" type="ORF">DW820_01730</name>
</gene>
<protein>
    <recommendedName>
        <fullName evidence="1">UPF0246 protein DW820_01730</fullName>
    </recommendedName>
</protein>
<dbReference type="RefSeq" id="WP_118095251.1">
    <property type="nucleotide sequence ID" value="NZ_QSIO01000001.1"/>
</dbReference>
<dbReference type="GO" id="GO:0033194">
    <property type="term" value="P:response to hydroperoxide"/>
    <property type="evidence" value="ECO:0007669"/>
    <property type="project" value="TreeGrafter"/>
</dbReference>
<comment type="similarity">
    <text evidence="1">Belongs to the UPF0246 family.</text>
</comment>
<proteinExistence type="inferred from homology"/>
<dbReference type="InterPro" id="IPR005583">
    <property type="entry name" value="YaaA"/>
</dbReference>
<name>A0A414CLR0_STRPA</name>
<evidence type="ECO:0000313" key="2">
    <source>
        <dbReference type="EMBL" id="RHC95873.1"/>
    </source>
</evidence>
<comment type="caution">
    <text evidence="2">The sequence shown here is derived from an EMBL/GenBank/DDBJ whole genome shotgun (WGS) entry which is preliminary data.</text>
</comment>
<evidence type="ECO:0000256" key="1">
    <source>
        <dbReference type="HAMAP-Rule" id="MF_00652"/>
    </source>
</evidence>
<dbReference type="AlphaFoldDB" id="A0A414CLR0"/>
<organism evidence="2 3">
    <name type="scientific">Streptococcus parasanguinis</name>
    <dbReference type="NCBI Taxonomy" id="1318"/>
    <lineage>
        <taxon>Bacteria</taxon>
        <taxon>Bacillati</taxon>
        <taxon>Bacillota</taxon>
        <taxon>Bacilli</taxon>
        <taxon>Lactobacillales</taxon>
        <taxon>Streptococcaceae</taxon>
        <taxon>Streptococcus</taxon>
    </lineage>
</organism>
<sequence>MKLLIPSAKELNEQARIVEPQPLSENTKTILQALKAFSLEELATFYGISEERAQVEKERIEALLAGSAKTYPALELFDGLMYRSIERQDLSEKEQAYLQEHLLITTALYGVLPAYEGIAPHRLDFMMKLKPAGKSLKAFWKEDYDQAVEGEKQILSLLSSEFEQVFSKAIRERMIRIKFMENRGGTLKIHSTISKKARGAMVTTMMKKEITQLEDLKSLEVAGFSYREDLSQEKEWIFVKE</sequence>
<dbReference type="Proteomes" id="UP000285773">
    <property type="component" value="Unassembled WGS sequence"/>
</dbReference>
<dbReference type="Pfam" id="PF03883">
    <property type="entry name" value="H2O2_YaaD"/>
    <property type="match status" value="1"/>
</dbReference>